<evidence type="ECO:0000313" key="8">
    <source>
        <dbReference type="Proteomes" id="UP000261812"/>
    </source>
</evidence>
<dbReference type="Proteomes" id="UP000261812">
    <property type="component" value="Chromosome"/>
</dbReference>
<dbReference type="InterPro" id="IPR049555">
    <property type="entry name" value="GDT1-like_CS"/>
</dbReference>
<reference evidence="8" key="1">
    <citation type="submission" date="2018-09" db="EMBL/GenBank/DDBJ databases">
        <title>Complete genome sequence of thermophilic cyanobacteria strain Thermosynechococcus elongatus PKUAC-SCTE542.</title>
        <authorList>
            <person name="Liang Y."/>
            <person name="Tang J."/>
            <person name="Daroch M."/>
        </authorList>
    </citation>
    <scope>NUCLEOTIDE SEQUENCE [LARGE SCALE GENOMIC DNA]</scope>
    <source>
        <strain evidence="8">E542</strain>
    </source>
</reference>
<keyword evidence="4" id="KW-1133">Transmembrane helix</keyword>
<dbReference type="RefSeq" id="WP_181495594.1">
    <property type="nucleotide sequence ID" value="NZ_CP032152.1"/>
</dbReference>
<dbReference type="PROSITE" id="PS01214">
    <property type="entry name" value="UPF0016"/>
    <property type="match status" value="1"/>
</dbReference>
<keyword evidence="8" id="KW-1185">Reference proteome</keyword>
<dbReference type="GO" id="GO:0006816">
    <property type="term" value="P:calcium ion transport"/>
    <property type="evidence" value="ECO:0007669"/>
    <property type="project" value="UniProtKB-ARBA"/>
</dbReference>
<comment type="subcellular location">
    <subcellularLocation>
        <location evidence="1 6">Membrane</location>
        <topology evidence="1 6">Multi-pass membrane protein</topology>
    </subcellularLocation>
</comment>
<evidence type="ECO:0000256" key="1">
    <source>
        <dbReference type="ARBA" id="ARBA00004141"/>
    </source>
</evidence>
<evidence type="ECO:0000313" key="7">
    <source>
        <dbReference type="EMBL" id="AXY67267.1"/>
    </source>
</evidence>
<dbReference type="KEGG" id="tsq:D3A95_01080"/>
<proteinExistence type="inferred from homology"/>
<comment type="similarity">
    <text evidence="2 6">Belongs to the GDT1 family.</text>
</comment>
<evidence type="ECO:0000256" key="3">
    <source>
        <dbReference type="ARBA" id="ARBA00022692"/>
    </source>
</evidence>
<keyword evidence="3" id="KW-0812">Transmembrane</keyword>
<gene>
    <name evidence="7" type="ORF">D3A95_01080</name>
</gene>
<dbReference type="GO" id="GO:0016020">
    <property type="term" value="C:membrane"/>
    <property type="evidence" value="ECO:0007669"/>
    <property type="project" value="UniProtKB-SubCell"/>
</dbReference>
<evidence type="ECO:0000256" key="6">
    <source>
        <dbReference type="RuleBase" id="RU365102"/>
    </source>
</evidence>
<dbReference type="PANTHER" id="PTHR12608:SF1">
    <property type="entry name" value="TRANSMEMBRANE PROTEIN 165"/>
    <property type="match status" value="1"/>
</dbReference>
<name>A0A3B7M9H4_9CYAN</name>
<dbReference type="GO" id="GO:0046873">
    <property type="term" value="F:metal ion transmembrane transporter activity"/>
    <property type="evidence" value="ECO:0007669"/>
    <property type="project" value="InterPro"/>
</dbReference>
<dbReference type="Pfam" id="PF01169">
    <property type="entry name" value="GDT1"/>
    <property type="match status" value="2"/>
</dbReference>
<dbReference type="AlphaFoldDB" id="A0A3B7M9H4"/>
<keyword evidence="5" id="KW-0472">Membrane</keyword>
<dbReference type="InterPro" id="IPR001727">
    <property type="entry name" value="GDT1-like"/>
</dbReference>
<sequence length="211" mass="22538">MLTAFTAGLTLITISELGDKTFFIALILATRHSKRWVFLGAWAALIVMTLVSVAVGKVFQLLPREFTFYGAILLFTIFGLKMLIQGWRMGDSPCEDECEAAVETVEKAEANLSRWGSNPAWATFVEALSLTFIAEWGDRTQIATITLAAASHAWGVALGAIVGHGICAAIAVLGGGLMAGRLSERTLTLGGGALFLIFAIVTAWQGMPELS</sequence>
<accession>A0A3B7M9H4</accession>
<evidence type="ECO:0000256" key="2">
    <source>
        <dbReference type="ARBA" id="ARBA00009190"/>
    </source>
</evidence>
<evidence type="ECO:0000256" key="5">
    <source>
        <dbReference type="ARBA" id="ARBA00023136"/>
    </source>
</evidence>
<organism evidence="7 8">
    <name type="scientific">Thermosynechococcus sichuanensis E542</name>
    <dbReference type="NCBI Taxonomy" id="2016101"/>
    <lineage>
        <taxon>Bacteria</taxon>
        <taxon>Bacillati</taxon>
        <taxon>Cyanobacteriota</taxon>
        <taxon>Cyanophyceae</taxon>
        <taxon>Acaryochloridales</taxon>
        <taxon>Thermosynechococcaceae</taxon>
        <taxon>Thermosynechococcus</taxon>
        <taxon>Thermosynechococcus sichuanensis</taxon>
    </lineage>
</organism>
<dbReference type="EMBL" id="CP032152">
    <property type="protein sequence ID" value="AXY67267.1"/>
    <property type="molecule type" value="Genomic_DNA"/>
</dbReference>
<dbReference type="PANTHER" id="PTHR12608">
    <property type="entry name" value="TRANSMEMBRANE PROTEIN HTP-1 RELATED"/>
    <property type="match status" value="1"/>
</dbReference>
<evidence type="ECO:0000256" key="4">
    <source>
        <dbReference type="ARBA" id="ARBA00022989"/>
    </source>
</evidence>
<protein>
    <recommendedName>
        <fullName evidence="6">GDT1 family protein</fullName>
    </recommendedName>
</protein>